<gene>
    <name evidence="2" type="ORF">VF08_11580</name>
</gene>
<comment type="caution">
    <text evidence="2">The sequence shown here is derived from an EMBL/GenBank/DDBJ whole genome shotgun (WGS) entry which is preliminary data.</text>
</comment>
<dbReference type="Proteomes" id="UP000222310">
    <property type="component" value="Unassembled WGS sequence"/>
</dbReference>
<keyword evidence="1" id="KW-0472">Membrane</keyword>
<evidence type="ECO:0000313" key="3">
    <source>
        <dbReference type="Proteomes" id="UP000222310"/>
    </source>
</evidence>
<keyword evidence="1" id="KW-1133">Transmembrane helix</keyword>
<reference evidence="2 3" key="1">
    <citation type="submission" date="2015-02" db="EMBL/GenBank/DDBJ databases">
        <title>Nostoc linckia genome annotation.</title>
        <authorList>
            <person name="Zhou Z."/>
        </authorList>
    </citation>
    <scope>NUCLEOTIDE SEQUENCE [LARGE SCALE GENOMIC DNA]</scope>
    <source>
        <strain evidence="3">z8</strain>
    </source>
</reference>
<feature type="transmembrane region" description="Helical" evidence="1">
    <location>
        <begin position="6"/>
        <end position="29"/>
    </location>
</feature>
<dbReference type="EMBL" id="LAHD01000026">
    <property type="protein sequence ID" value="PHK04444.1"/>
    <property type="molecule type" value="Genomic_DNA"/>
</dbReference>
<name>A0A9Q5ZDL9_NOSLI</name>
<evidence type="ECO:0000256" key="1">
    <source>
        <dbReference type="SAM" id="Phobius"/>
    </source>
</evidence>
<evidence type="ECO:0000313" key="2">
    <source>
        <dbReference type="EMBL" id="PHK04444.1"/>
    </source>
</evidence>
<protein>
    <submittedName>
        <fullName evidence="2">Uncharacterized protein</fullName>
    </submittedName>
</protein>
<proteinExistence type="predicted"/>
<dbReference type="AlphaFoldDB" id="A0A9Q5ZDL9"/>
<keyword evidence="1" id="KW-0812">Transmembrane</keyword>
<organism evidence="2 3">
    <name type="scientific">Nostoc linckia z8</name>
    <dbReference type="NCBI Taxonomy" id="1628746"/>
    <lineage>
        <taxon>Bacteria</taxon>
        <taxon>Bacillati</taxon>
        <taxon>Cyanobacteriota</taxon>
        <taxon>Cyanophyceae</taxon>
        <taxon>Nostocales</taxon>
        <taxon>Nostocaceae</taxon>
        <taxon>Nostoc</taxon>
    </lineage>
</organism>
<sequence length="192" mass="22015">MKRSHIIQAVMIVLFSLGSLGIVGGSFFLRKAFSNSSEPEIITDTTRYQEIRNQLWYDFEDVKHFPNQIPTDAKDIRMAYSPGFLQGGSFFQIRLKQSPEKIKKLLSQYRNNAKYQYRGGDTNDHINQPNGVPTTFFYTNDSSEGTFTNEYEILVLNATDRGKPGFKWNHGDSYGVAINSSASEIIYWAEQW</sequence>
<accession>A0A9Q5ZDL9</accession>